<sequence>MILSSAVSSVSSVVGSVVTAAAGASSDSDELGGVAGWAVDLMEKLGAPGAGLAIALENLFPPLPSEVILPLAGFTASRGSFTLAEAIGWTTAGSVVGAVLLYVLGVLIGRDRVYWVWERLPLVKTEDLEKTEAWFGRHGRKAVFFGRMIPIFRSLISVPAGLERMPFGQFLLLTFLGSAIWNTTFVLAGYWLGEQWHRVEEYVGVFQWVVIAVVALGVCWWLVVRVRAIRHDRRTA</sequence>
<keyword evidence="4 7" id="KW-0812">Transmembrane</keyword>
<gene>
    <name evidence="9" type="ORF">QWY29_05405</name>
</gene>
<evidence type="ECO:0000256" key="1">
    <source>
        <dbReference type="ARBA" id="ARBA00004651"/>
    </source>
</evidence>
<keyword evidence="3" id="KW-1003">Cell membrane</keyword>
<dbReference type="InterPro" id="IPR051311">
    <property type="entry name" value="DedA_domain"/>
</dbReference>
<protein>
    <submittedName>
        <fullName evidence="9">DedA family protein</fullName>
    </submittedName>
</protein>
<organism evidence="9 10">
    <name type="scientific">Nocardioides abyssi</name>
    <dbReference type="NCBI Taxonomy" id="3058370"/>
    <lineage>
        <taxon>Bacteria</taxon>
        <taxon>Bacillati</taxon>
        <taxon>Actinomycetota</taxon>
        <taxon>Actinomycetes</taxon>
        <taxon>Propionibacteriales</taxon>
        <taxon>Nocardioidaceae</taxon>
        <taxon>Nocardioides</taxon>
    </lineage>
</organism>
<name>A0ABT8ERK0_9ACTN</name>
<dbReference type="Proteomes" id="UP001168537">
    <property type="component" value="Unassembled WGS sequence"/>
</dbReference>
<keyword evidence="6 7" id="KW-0472">Membrane</keyword>
<comment type="caution">
    <text evidence="9">The sequence shown here is derived from an EMBL/GenBank/DDBJ whole genome shotgun (WGS) entry which is preliminary data.</text>
</comment>
<evidence type="ECO:0000256" key="2">
    <source>
        <dbReference type="ARBA" id="ARBA00010792"/>
    </source>
</evidence>
<evidence type="ECO:0000313" key="9">
    <source>
        <dbReference type="EMBL" id="MDN4160783.1"/>
    </source>
</evidence>
<evidence type="ECO:0000256" key="3">
    <source>
        <dbReference type="ARBA" id="ARBA00022475"/>
    </source>
</evidence>
<reference evidence="9" key="1">
    <citation type="submission" date="2023-06" db="EMBL/GenBank/DDBJ databases">
        <title>Draft genome sequence of Nocardioides sp. SOB72.</title>
        <authorList>
            <person name="Zhang G."/>
        </authorList>
    </citation>
    <scope>NUCLEOTIDE SEQUENCE</scope>
    <source>
        <strain evidence="9">SOB72</strain>
    </source>
</reference>
<evidence type="ECO:0000256" key="7">
    <source>
        <dbReference type="SAM" id="Phobius"/>
    </source>
</evidence>
<dbReference type="InterPro" id="IPR032816">
    <property type="entry name" value="VTT_dom"/>
</dbReference>
<feature type="transmembrane region" description="Helical" evidence="7">
    <location>
        <begin position="86"/>
        <end position="109"/>
    </location>
</feature>
<comment type="subcellular location">
    <subcellularLocation>
        <location evidence="1">Cell membrane</location>
        <topology evidence="1">Multi-pass membrane protein</topology>
    </subcellularLocation>
</comment>
<evidence type="ECO:0000256" key="5">
    <source>
        <dbReference type="ARBA" id="ARBA00022989"/>
    </source>
</evidence>
<evidence type="ECO:0000256" key="4">
    <source>
        <dbReference type="ARBA" id="ARBA00022692"/>
    </source>
</evidence>
<evidence type="ECO:0000256" key="6">
    <source>
        <dbReference type="ARBA" id="ARBA00023136"/>
    </source>
</evidence>
<feature type="domain" description="VTT" evidence="8">
    <location>
        <begin position="63"/>
        <end position="190"/>
    </location>
</feature>
<evidence type="ECO:0000313" key="10">
    <source>
        <dbReference type="Proteomes" id="UP001168537"/>
    </source>
</evidence>
<dbReference type="PANTHER" id="PTHR42709">
    <property type="entry name" value="ALKALINE PHOSPHATASE LIKE PROTEIN"/>
    <property type="match status" value="1"/>
</dbReference>
<keyword evidence="5 7" id="KW-1133">Transmembrane helix</keyword>
<feature type="transmembrane region" description="Helical" evidence="7">
    <location>
        <begin position="205"/>
        <end position="224"/>
    </location>
</feature>
<proteinExistence type="inferred from homology"/>
<dbReference type="Pfam" id="PF09335">
    <property type="entry name" value="VTT_dom"/>
    <property type="match status" value="1"/>
</dbReference>
<evidence type="ECO:0000259" key="8">
    <source>
        <dbReference type="Pfam" id="PF09335"/>
    </source>
</evidence>
<dbReference type="PANTHER" id="PTHR42709:SF6">
    <property type="entry name" value="UNDECAPRENYL PHOSPHATE TRANSPORTER A"/>
    <property type="match status" value="1"/>
</dbReference>
<accession>A0ABT8ERK0</accession>
<comment type="similarity">
    <text evidence="2">Belongs to the DedA family.</text>
</comment>
<feature type="transmembrane region" description="Helical" evidence="7">
    <location>
        <begin position="170"/>
        <end position="193"/>
    </location>
</feature>
<dbReference type="EMBL" id="JAUHJR010000002">
    <property type="protein sequence ID" value="MDN4160783.1"/>
    <property type="molecule type" value="Genomic_DNA"/>
</dbReference>
<dbReference type="RefSeq" id="WP_300959671.1">
    <property type="nucleotide sequence ID" value="NZ_JAUHJR010000002.1"/>
</dbReference>
<keyword evidence="10" id="KW-1185">Reference proteome</keyword>